<dbReference type="InterPro" id="IPR011006">
    <property type="entry name" value="CheY-like_superfamily"/>
</dbReference>
<evidence type="ECO:0000313" key="8">
    <source>
        <dbReference type="EMBL" id="POZ57946.1"/>
    </source>
</evidence>
<dbReference type="PANTHER" id="PTHR44591">
    <property type="entry name" value="STRESS RESPONSE REGULATOR PROTEIN 1"/>
    <property type="match status" value="1"/>
</dbReference>
<dbReference type="FunFam" id="3.40.50.2300:FF:000001">
    <property type="entry name" value="DNA-binding response regulator PhoB"/>
    <property type="match status" value="1"/>
</dbReference>
<dbReference type="InterPro" id="IPR001789">
    <property type="entry name" value="Sig_transdc_resp-reg_receiver"/>
</dbReference>
<dbReference type="Pfam" id="PF00072">
    <property type="entry name" value="Response_reg"/>
    <property type="match status" value="1"/>
</dbReference>
<evidence type="ECO:0000256" key="5">
    <source>
        <dbReference type="ARBA" id="ARBA00023163"/>
    </source>
</evidence>
<keyword evidence="2" id="KW-0902">Two-component regulatory system</keyword>
<dbReference type="RefSeq" id="WP_069510527.1">
    <property type="nucleotide sequence ID" value="NZ_CP194323.1"/>
</dbReference>
<dbReference type="SMART" id="SM00448">
    <property type="entry name" value="REC"/>
    <property type="match status" value="1"/>
</dbReference>
<accession>A0A2S5D4E3</accession>
<dbReference type="PROSITE" id="PS50110">
    <property type="entry name" value="RESPONSE_REGULATORY"/>
    <property type="match status" value="1"/>
</dbReference>
<organism evidence="8 9">
    <name type="scientific">Lysinibacillus sphaericus</name>
    <name type="common">Bacillus sphaericus</name>
    <dbReference type="NCBI Taxonomy" id="1421"/>
    <lineage>
        <taxon>Bacteria</taxon>
        <taxon>Bacillati</taxon>
        <taxon>Bacillota</taxon>
        <taxon>Bacilli</taxon>
        <taxon>Bacillales</taxon>
        <taxon>Bacillaceae</taxon>
        <taxon>Lysinibacillus</taxon>
    </lineage>
</organism>
<evidence type="ECO:0000256" key="2">
    <source>
        <dbReference type="ARBA" id="ARBA00023012"/>
    </source>
</evidence>
<keyword evidence="1 6" id="KW-0597">Phosphoprotein</keyword>
<dbReference type="Proteomes" id="UP000237319">
    <property type="component" value="Unassembled WGS sequence"/>
</dbReference>
<keyword evidence="5" id="KW-0804">Transcription</keyword>
<dbReference type="SUPFAM" id="SSF52172">
    <property type="entry name" value="CheY-like"/>
    <property type="match status" value="1"/>
</dbReference>
<dbReference type="Gene3D" id="3.40.50.2300">
    <property type="match status" value="1"/>
</dbReference>
<evidence type="ECO:0000259" key="7">
    <source>
        <dbReference type="PROSITE" id="PS50110"/>
    </source>
</evidence>
<dbReference type="AlphaFoldDB" id="A0A2S5D4E3"/>
<gene>
    <name evidence="8" type="primary">phoP_2</name>
    <name evidence="8" type="ORF">LYSIN_02730</name>
</gene>
<evidence type="ECO:0000256" key="1">
    <source>
        <dbReference type="ARBA" id="ARBA00022553"/>
    </source>
</evidence>
<feature type="modified residue" description="4-aspartylphosphate" evidence="6">
    <location>
        <position position="52"/>
    </location>
</feature>
<keyword evidence="4" id="KW-0238">DNA-binding</keyword>
<proteinExistence type="predicted"/>
<protein>
    <submittedName>
        <fullName evidence="8">Alkaline phosphatase synthesis transcriptional regulatory protein PhoP</fullName>
    </submittedName>
</protein>
<keyword evidence="9" id="KW-1185">Reference proteome</keyword>
<feature type="domain" description="Response regulatory" evidence="7">
    <location>
        <begin position="3"/>
        <end position="118"/>
    </location>
</feature>
<dbReference type="PANTHER" id="PTHR44591:SF3">
    <property type="entry name" value="RESPONSE REGULATORY DOMAIN-CONTAINING PROTEIN"/>
    <property type="match status" value="1"/>
</dbReference>
<reference evidence="8 9" key="1">
    <citation type="submission" date="2017-11" db="EMBL/GenBank/DDBJ databases">
        <title>Genome sequence of Lysinibacillus sphaericus, a lignin-degrading bacteria isolated from municipal solid waste soil.</title>
        <authorList>
            <person name="Persinoti G.F."/>
            <person name="Paixao D.A."/>
            <person name="Bugg T.D."/>
            <person name="Squina F.M."/>
        </authorList>
    </citation>
    <scope>NUCLEOTIDE SEQUENCE [LARGE SCALE GENOMIC DNA]</scope>
    <source>
        <strain evidence="8 9">A1</strain>
    </source>
</reference>
<dbReference type="GO" id="GO:0003677">
    <property type="term" value="F:DNA binding"/>
    <property type="evidence" value="ECO:0007669"/>
    <property type="project" value="UniProtKB-KW"/>
</dbReference>
<dbReference type="EMBL" id="PGLV01000001">
    <property type="protein sequence ID" value="POZ57946.1"/>
    <property type="molecule type" value="Genomic_DNA"/>
</dbReference>
<comment type="caution">
    <text evidence="8">The sequence shown here is derived from an EMBL/GenBank/DDBJ whole genome shotgun (WGS) entry which is preliminary data.</text>
</comment>
<evidence type="ECO:0000256" key="4">
    <source>
        <dbReference type="ARBA" id="ARBA00023125"/>
    </source>
</evidence>
<sequence length="120" mass="13628">MKRILVVDDEEILRMLICDTLEDTGYDMDEAEDGIEALKKISQQTYDLIILDYMMPNLSGIEVIEELPMEVTQKTPILMLTAKAQESDRQIALEKGANYFMSKPFSPIELLGLVEDILNA</sequence>
<dbReference type="GO" id="GO:0000160">
    <property type="term" value="P:phosphorelay signal transduction system"/>
    <property type="evidence" value="ECO:0007669"/>
    <property type="project" value="UniProtKB-KW"/>
</dbReference>
<evidence type="ECO:0000256" key="3">
    <source>
        <dbReference type="ARBA" id="ARBA00023015"/>
    </source>
</evidence>
<name>A0A2S5D4E3_LYSSH</name>
<dbReference type="InterPro" id="IPR050595">
    <property type="entry name" value="Bact_response_regulator"/>
</dbReference>
<evidence type="ECO:0000313" key="9">
    <source>
        <dbReference type="Proteomes" id="UP000237319"/>
    </source>
</evidence>
<evidence type="ECO:0000256" key="6">
    <source>
        <dbReference type="PROSITE-ProRule" id="PRU00169"/>
    </source>
</evidence>
<keyword evidence="3" id="KW-0805">Transcription regulation</keyword>